<dbReference type="STRING" id="234267.Acid_5503"/>
<dbReference type="EMBL" id="CP000473">
    <property type="protein sequence ID" value="ABJ86450.1"/>
    <property type="molecule type" value="Genomic_DNA"/>
</dbReference>
<sequence precursor="true">MKTIRILLCLAVLVAFTQCSAWAGPVTTGVWYEFWWDSGTGNSSVNVATSGCTDVNAFCPPPGNFTLADDPPWTFTALSPGYVFTITDVALGGDAFNVFDSGSLILSTAAPQDNSYACNNGSSLWLDPSTCVSDAGMSHGRVLLAAGPHSITITTRIAGSGDGIADFRIDPAPEPAFGFLTGAILLAIGSVKRYRST</sequence>
<feature type="chain" id="PRO_5004163467" description="PEP-CTERM protein-sorting domain-containing protein" evidence="1">
    <location>
        <begin position="24"/>
        <end position="197"/>
    </location>
</feature>
<feature type="signal peptide" evidence="1">
    <location>
        <begin position="1"/>
        <end position="23"/>
    </location>
</feature>
<evidence type="ECO:0008006" key="3">
    <source>
        <dbReference type="Google" id="ProtNLM"/>
    </source>
</evidence>
<reference evidence="2" key="1">
    <citation type="submission" date="2006-10" db="EMBL/GenBank/DDBJ databases">
        <title>Complete sequence of Solibacter usitatus Ellin6076.</title>
        <authorList>
            <consortium name="US DOE Joint Genome Institute"/>
            <person name="Copeland A."/>
            <person name="Lucas S."/>
            <person name="Lapidus A."/>
            <person name="Barry K."/>
            <person name="Detter J.C."/>
            <person name="Glavina del Rio T."/>
            <person name="Hammon N."/>
            <person name="Israni S."/>
            <person name="Dalin E."/>
            <person name="Tice H."/>
            <person name="Pitluck S."/>
            <person name="Thompson L.S."/>
            <person name="Brettin T."/>
            <person name="Bruce D."/>
            <person name="Han C."/>
            <person name="Tapia R."/>
            <person name="Gilna P."/>
            <person name="Schmutz J."/>
            <person name="Larimer F."/>
            <person name="Land M."/>
            <person name="Hauser L."/>
            <person name="Kyrpides N."/>
            <person name="Mikhailova N."/>
            <person name="Janssen P.H."/>
            <person name="Kuske C.R."/>
            <person name="Richardson P."/>
        </authorList>
    </citation>
    <scope>NUCLEOTIDE SEQUENCE</scope>
    <source>
        <strain evidence="2">Ellin6076</strain>
    </source>
</reference>
<organism evidence="2">
    <name type="scientific">Solibacter usitatus (strain Ellin6076)</name>
    <dbReference type="NCBI Taxonomy" id="234267"/>
    <lineage>
        <taxon>Bacteria</taxon>
        <taxon>Pseudomonadati</taxon>
        <taxon>Acidobacteriota</taxon>
        <taxon>Terriglobia</taxon>
        <taxon>Bryobacterales</taxon>
        <taxon>Solibacteraceae</taxon>
        <taxon>Candidatus Solibacter</taxon>
    </lineage>
</organism>
<name>Q01V65_SOLUE</name>
<evidence type="ECO:0000313" key="2">
    <source>
        <dbReference type="EMBL" id="ABJ86450.1"/>
    </source>
</evidence>
<dbReference type="HOGENOM" id="CLU_1383375_0_0_0"/>
<accession>Q01V65</accession>
<protein>
    <recommendedName>
        <fullName evidence="3">PEP-CTERM protein-sorting domain-containing protein</fullName>
    </recommendedName>
</protein>
<dbReference type="KEGG" id="sus:Acid_5503"/>
<keyword evidence="1" id="KW-0732">Signal</keyword>
<evidence type="ECO:0000256" key="1">
    <source>
        <dbReference type="SAM" id="SignalP"/>
    </source>
</evidence>
<proteinExistence type="predicted"/>
<dbReference type="OrthoDB" id="7873618at2"/>
<dbReference type="InParanoid" id="Q01V65"/>
<dbReference type="AlphaFoldDB" id="Q01V65"/>
<gene>
    <name evidence="2" type="ordered locus">Acid_5503</name>
</gene>